<comment type="caution">
    <text evidence="3">The sequence shown here is derived from an EMBL/GenBank/DDBJ whole genome shotgun (WGS) entry which is preliminary data.</text>
</comment>
<evidence type="ECO:0000313" key="3">
    <source>
        <dbReference type="EMBL" id="PQV65105.1"/>
    </source>
</evidence>
<dbReference type="EMBL" id="NIGF01000002">
    <property type="protein sequence ID" value="PQV65105.1"/>
    <property type="molecule type" value="Genomic_DNA"/>
</dbReference>
<accession>A0A2S8SWC5</accession>
<evidence type="ECO:0000256" key="1">
    <source>
        <dbReference type="ARBA" id="ARBA00008007"/>
    </source>
</evidence>
<sequence>MPATTPPQKPPHRALYDAFLDALFPPRCAGCTHWSRAPFCSKCAPLLRPICAPLCDYCGAPFDPHAFSAPICAACRARAPHFGAARSAFHFDGPLRQAIHHLKYQQKSALAARLAPFLAQQLFEDATLKQFVPQLLVPVPLHRTRLKTRGFNQSFLLASELGRLIDVETQEILRRTRDTAPQVELGRADRAKNVRGAFAVDAAKNLDASKWQGARILLIDDVFTTGATIGEAAKTLKLAGAGEICALTLGRQA</sequence>
<protein>
    <submittedName>
        <fullName evidence="3">ComF family protein</fullName>
    </submittedName>
</protein>
<dbReference type="InterPro" id="IPR044005">
    <property type="entry name" value="DZR_2"/>
</dbReference>
<dbReference type="AlphaFoldDB" id="A0A2S8SWC5"/>
<organism evidence="3 4">
    <name type="scientific">Abditibacterium utsteinense</name>
    <dbReference type="NCBI Taxonomy" id="1960156"/>
    <lineage>
        <taxon>Bacteria</taxon>
        <taxon>Pseudomonadati</taxon>
        <taxon>Abditibacteriota</taxon>
        <taxon>Abditibacteriia</taxon>
        <taxon>Abditibacteriales</taxon>
        <taxon>Abditibacteriaceae</taxon>
        <taxon>Abditibacterium</taxon>
    </lineage>
</organism>
<dbReference type="PANTHER" id="PTHR47505">
    <property type="entry name" value="DNA UTILIZATION PROTEIN YHGH"/>
    <property type="match status" value="1"/>
</dbReference>
<evidence type="ECO:0000313" key="4">
    <source>
        <dbReference type="Proteomes" id="UP000237684"/>
    </source>
</evidence>
<dbReference type="Proteomes" id="UP000237684">
    <property type="component" value="Unassembled WGS sequence"/>
</dbReference>
<dbReference type="InterPro" id="IPR000836">
    <property type="entry name" value="PRTase_dom"/>
</dbReference>
<reference evidence="3 4" key="1">
    <citation type="journal article" date="2018" name="Syst. Appl. Microbiol.">
        <title>Abditibacterium utsteinense sp. nov., the first cultivated member of candidate phylum FBP, isolated from ice-free Antarctic soil samples.</title>
        <authorList>
            <person name="Tahon G."/>
            <person name="Tytgat B."/>
            <person name="Lebbe L."/>
            <person name="Carlier A."/>
            <person name="Willems A."/>
        </authorList>
    </citation>
    <scope>NUCLEOTIDE SEQUENCE [LARGE SCALE GENOMIC DNA]</scope>
    <source>
        <strain evidence="3 4">LMG 29911</strain>
    </source>
</reference>
<keyword evidence="4" id="KW-1185">Reference proteome</keyword>
<gene>
    <name evidence="3" type="ORF">B1R32_102112</name>
</gene>
<dbReference type="RefSeq" id="WP_105482419.1">
    <property type="nucleotide sequence ID" value="NZ_NIGF01000002.1"/>
</dbReference>
<comment type="similarity">
    <text evidence="1">Belongs to the ComF/GntX family.</text>
</comment>
<dbReference type="InParanoid" id="A0A2S8SWC5"/>
<name>A0A2S8SWC5_9BACT</name>
<dbReference type="CDD" id="cd06223">
    <property type="entry name" value="PRTases_typeI"/>
    <property type="match status" value="1"/>
</dbReference>
<dbReference type="PANTHER" id="PTHR47505:SF1">
    <property type="entry name" value="DNA UTILIZATION PROTEIN YHGH"/>
    <property type="match status" value="1"/>
</dbReference>
<dbReference type="FunCoup" id="A0A2S8SWC5">
    <property type="interactions" value="155"/>
</dbReference>
<dbReference type="InterPro" id="IPR051910">
    <property type="entry name" value="ComF/GntX_DNA_util-trans"/>
</dbReference>
<dbReference type="OrthoDB" id="9793412at2"/>
<dbReference type="Gene3D" id="3.40.50.2020">
    <property type="match status" value="1"/>
</dbReference>
<feature type="domain" description="Double zinc ribbon" evidence="2">
    <location>
        <begin position="19"/>
        <end position="76"/>
    </location>
</feature>
<evidence type="ECO:0000259" key="2">
    <source>
        <dbReference type="Pfam" id="PF18912"/>
    </source>
</evidence>
<dbReference type="SUPFAM" id="SSF53271">
    <property type="entry name" value="PRTase-like"/>
    <property type="match status" value="1"/>
</dbReference>
<proteinExistence type="inferred from homology"/>
<dbReference type="Pfam" id="PF18912">
    <property type="entry name" value="DZR_2"/>
    <property type="match status" value="1"/>
</dbReference>
<dbReference type="InterPro" id="IPR029057">
    <property type="entry name" value="PRTase-like"/>
</dbReference>